<evidence type="ECO:0000256" key="6">
    <source>
        <dbReference type="SAM" id="Phobius"/>
    </source>
</evidence>
<comment type="caution">
    <text evidence="8">The sequence shown here is derived from an EMBL/GenBank/DDBJ whole genome shotgun (WGS) entry which is preliminary data.</text>
</comment>
<dbReference type="Pfam" id="PF01478">
    <property type="entry name" value="Peptidase_A24"/>
    <property type="match status" value="1"/>
</dbReference>
<feature type="transmembrane region" description="Helical" evidence="6">
    <location>
        <begin position="29"/>
        <end position="48"/>
    </location>
</feature>
<keyword evidence="2" id="KW-1003">Cell membrane</keyword>
<dbReference type="Proteomes" id="UP000295657">
    <property type="component" value="Unassembled WGS sequence"/>
</dbReference>
<evidence type="ECO:0000256" key="2">
    <source>
        <dbReference type="ARBA" id="ARBA00022475"/>
    </source>
</evidence>
<evidence type="ECO:0000313" key="8">
    <source>
        <dbReference type="EMBL" id="TDQ57640.1"/>
    </source>
</evidence>
<name>A0A4R6VBI4_9PAST</name>
<proteinExistence type="predicted"/>
<keyword evidence="3 6" id="KW-0812">Transmembrane</keyword>
<accession>A0A4R6VBI4</accession>
<dbReference type="RefSeq" id="WP_133544649.1">
    <property type="nucleotide sequence ID" value="NZ_SNYQ01000004.1"/>
</dbReference>
<dbReference type="AlphaFoldDB" id="A0A4R6VBI4"/>
<dbReference type="OrthoDB" id="5687582at2"/>
<feature type="transmembrane region" description="Helical" evidence="6">
    <location>
        <begin position="55"/>
        <end position="75"/>
    </location>
</feature>
<dbReference type="PANTHER" id="PTHR36506">
    <property type="entry name" value="PREFLAGELLIN PEPTIDASE"/>
    <property type="match status" value="1"/>
</dbReference>
<dbReference type="GO" id="GO:0004190">
    <property type="term" value="F:aspartic-type endopeptidase activity"/>
    <property type="evidence" value="ECO:0007669"/>
    <property type="project" value="InterPro"/>
</dbReference>
<evidence type="ECO:0000256" key="3">
    <source>
        <dbReference type="ARBA" id="ARBA00022692"/>
    </source>
</evidence>
<dbReference type="Gene3D" id="1.20.120.1220">
    <property type="match status" value="1"/>
</dbReference>
<reference evidence="8 9" key="1">
    <citation type="submission" date="2019-03" db="EMBL/GenBank/DDBJ databases">
        <title>Genomic Encyclopedia of Type Strains, Phase IV (KMG-IV): sequencing the most valuable type-strain genomes for metagenomic binning, comparative biology and taxonomic classification.</title>
        <authorList>
            <person name="Goeker M."/>
        </authorList>
    </citation>
    <scope>NUCLEOTIDE SEQUENCE [LARGE SCALE GENOMIC DNA]</scope>
    <source>
        <strain evidence="8 9">DSM 28403</strain>
    </source>
</reference>
<evidence type="ECO:0000256" key="5">
    <source>
        <dbReference type="ARBA" id="ARBA00023136"/>
    </source>
</evidence>
<dbReference type="PANTHER" id="PTHR36506:SF1">
    <property type="entry name" value="PREFLAGELLIN PEPTIDASE"/>
    <property type="match status" value="1"/>
</dbReference>
<feature type="transmembrane region" description="Helical" evidence="6">
    <location>
        <begin position="126"/>
        <end position="143"/>
    </location>
</feature>
<evidence type="ECO:0000256" key="1">
    <source>
        <dbReference type="ARBA" id="ARBA00004651"/>
    </source>
</evidence>
<protein>
    <submittedName>
        <fullName evidence="8">Prepilin peptidase CpaA</fullName>
    </submittedName>
</protein>
<comment type="subcellular location">
    <subcellularLocation>
        <location evidence="1">Cell membrane</location>
        <topology evidence="1">Multi-pass membrane protein</topology>
    </subcellularLocation>
</comment>
<evidence type="ECO:0000259" key="7">
    <source>
        <dbReference type="Pfam" id="PF01478"/>
    </source>
</evidence>
<evidence type="ECO:0000256" key="4">
    <source>
        <dbReference type="ARBA" id="ARBA00022989"/>
    </source>
</evidence>
<gene>
    <name evidence="8" type="ORF">EDC45_1287</name>
</gene>
<feature type="domain" description="Prepilin type IV endopeptidase peptidase" evidence="7">
    <location>
        <begin position="13"/>
        <end position="110"/>
    </location>
</feature>
<sequence length="144" mass="16194">MVKTLLVTFLYIAIVFLLMRLSWSDIKYRIISNKIVVLLSALLIPLAWLQYQQIFVLPALVALVIGFILFNLGVIGAGDVKLIAVLMLSLPHEQILPFFFFTAFSGLLLIVMGWLFYRKSIREKGLPYGVAISLGFLTNALLFA</sequence>
<feature type="transmembrane region" description="Helical" evidence="6">
    <location>
        <begin position="5"/>
        <end position="23"/>
    </location>
</feature>
<dbReference type="GO" id="GO:0005886">
    <property type="term" value="C:plasma membrane"/>
    <property type="evidence" value="ECO:0007669"/>
    <property type="project" value="UniProtKB-SubCell"/>
</dbReference>
<keyword evidence="5 6" id="KW-0472">Membrane</keyword>
<dbReference type="InterPro" id="IPR000045">
    <property type="entry name" value="Prepilin_IV_endopep_pep"/>
</dbReference>
<evidence type="ECO:0000313" key="9">
    <source>
        <dbReference type="Proteomes" id="UP000295657"/>
    </source>
</evidence>
<organism evidence="8 9">
    <name type="scientific">Mesocricetibacter intestinalis</name>
    <dbReference type="NCBI Taxonomy" id="1521930"/>
    <lineage>
        <taxon>Bacteria</taxon>
        <taxon>Pseudomonadati</taxon>
        <taxon>Pseudomonadota</taxon>
        <taxon>Gammaproteobacteria</taxon>
        <taxon>Pasteurellales</taxon>
        <taxon>Pasteurellaceae</taxon>
        <taxon>Mesocricetibacter</taxon>
    </lineage>
</organism>
<keyword evidence="4 6" id="KW-1133">Transmembrane helix</keyword>
<dbReference type="EMBL" id="SNYQ01000004">
    <property type="protein sequence ID" value="TDQ57640.1"/>
    <property type="molecule type" value="Genomic_DNA"/>
</dbReference>
<dbReference type="InterPro" id="IPR052218">
    <property type="entry name" value="Preflagellin_Peptidase"/>
</dbReference>
<feature type="transmembrane region" description="Helical" evidence="6">
    <location>
        <begin position="95"/>
        <end position="117"/>
    </location>
</feature>
<keyword evidence="9" id="KW-1185">Reference proteome</keyword>